<feature type="region of interest" description="Disordered" evidence="3">
    <location>
        <begin position="127"/>
        <end position="151"/>
    </location>
</feature>
<evidence type="ECO:0000256" key="3">
    <source>
        <dbReference type="SAM" id="MobiDB-lite"/>
    </source>
</evidence>
<dbReference type="InterPro" id="IPR035940">
    <property type="entry name" value="CAP_sf"/>
</dbReference>
<name>A0A2W1BIH7_HELAM</name>
<sequence>MAYLHQNITSQPSDPEQLIESLMQVWLDAKDEVSPAMIEKCPSFKSGIARRHIKMLMNNLTHVGCAFGVYYAVKHTKAAHLTCYLSYWTPEGEPVYATEPPSPDSGFSEECGCPPNYKESEDCLCVPGSRTPDSKTRGPFRQTGSERRANS</sequence>
<evidence type="ECO:0008006" key="6">
    <source>
        <dbReference type="Google" id="ProtNLM"/>
    </source>
</evidence>
<dbReference type="Gene3D" id="3.40.33.10">
    <property type="entry name" value="CAP"/>
    <property type="match status" value="1"/>
</dbReference>
<dbReference type="OrthoDB" id="7174251at2759"/>
<keyword evidence="5" id="KW-1185">Reference proteome</keyword>
<proteinExistence type="predicted"/>
<dbReference type="EMBL" id="KZ150023">
    <property type="protein sequence ID" value="PZC74862.1"/>
    <property type="molecule type" value="Genomic_DNA"/>
</dbReference>
<evidence type="ECO:0000256" key="2">
    <source>
        <dbReference type="ARBA" id="ARBA00022525"/>
    </source>
</evidence>
<comment type="subcellular location">
    <subcellularLocation>
        <location evidence="1">Secreted</location>
    </subcellularLocation>
</comment>
<accession>A0A2W1BIH7</accession>
<evidence type="ECO:0000313" key="5">
    <source>
        <dbReference type="Proteomes" id="UP000249218"/>
    </source>
</evidence>
<protein>
    <recommendedName>
        <fullName evidence="6">SCP domain-containing protein</fullName>
    </recommendedName>
</protein>
<dbReference type="AlphaFoldDB" id="A0A2W1BIH7"/>
<dbReference type="Proteomes" id="UP000249218">
    <property type="component" value="Unassembled WGS sequence"/>
</dbReference>
<organism evidence="4 5">
    <name type="scientific">Helicoverpa armigera</name>
    <name type="common">Cotton bollworm</name>
    <name type="synonym">Heliothis armigera</name>
    <dbReference type="NCBI Taxonomy" id="29058"/>
    <lineage>
        <taxon>Eukaryota</taxon>
        <taxon>Metazoa</taxon>
        <taxon>Ecdysozoa</taxon>
        <taxon>Arthropoda</taxon>
        <taxon>Hexapoda</taxon>
        <taxon>Insecta</taxon>
        <taxon>Pterygota</taxon>
        <taxon>Neoptera</taxon>
        <taxon>Endopterygota</taxon>
        <taxon>Lepidoptera</taxon>
        <taxon>Glossata</taxon>
        <taxon>Ditrysia</taxon>
        <taxon>Noctuoidea</taxon>
        <taxon>Noctuidae</taxon>
        <taxon>Heliothinae</taxon>
        <taxon>Helicoverpa</taxon>
    </lineage>
</organism>
<evidence type="ECO:0000256" key="1">
    <source>
        <dbReference type="ARBA" id="ARBA00004613"/>
    </source>
</evidence>
<keyword evidence="2" id="KW-0964">Secreted</keyword>
<evidence type="ECO:0000313" key="4">
    <source>
        <dbReference type="EMBL" id="PZC74862.1"/>
    </source>
</evidence>
<gene>
    <name evidence="4" type="primary">HaOG207082</name>
    <name evidence="4" type="ORF">B5X24_HaOG207082</name>
</gene>
<reference evidence="4 5" key="1">
    <citation type="journal article" date="2017" name="BMC Biol.">
        <title>Genomic innovations, transcriptional plasticity and gene loss underlying the evolution and divergence of two highly polyphagous and invasive Helicoverpa pest species.</title>
        <authorList>
            <person name="Pearce S.L."/>
            <person name="Clarke D.F."/>
            <person name="East P.D."/>
            <person name="Elfekih S."/>
            <person name="Gordon K.H."/>
            <person name="Jermiin L.S."/>
            <person name="McGaughran A."/>
            <person name="Oakeshott J.G."/>
            <person name="Papanikolaou A."/>
            <person name="Perera O.P."/>
            <person name="Rane R.V."/>
            <person name="Richards S."/>
            <person name="Tay W.T."/>
            <person name="Walsh T.K."/>
            <person name="Anderson A."/>
            <person name="Anderson C.J."/>
            <person name="Asgari S."/>
            <person name="Board P.G."/>
            <person name="Bretschneider A."/>
            <person name="Campbell P.M."/>
            <person name="Chertemps T."/>
            <person name="Christeller J.T."/>
            <person name="Coppin C.W."/>
            <person name="Downes S.J."/>
            <person name="Duan G."/>
            <person name="Farnsworth C.A."/>
            <person name="Good R.T."/>
            <person name="Han L.B."/>
            <person name="Han Y.C."/>
            <person name="Hatje K."/>
            <person name="Horne I."/>
            <person name="Huang Y.P."/>
            <person name="Hughes D.S."/>
            <person name="Jacquin-Joly E."/>
            <person name="James W."/>
            <person name="Jhangiani S."/>
            <person name="Kollmar M."/>
            <person name="Kuwar S.S."/>
            <person name="Li S."/>
            <person name="Liu N.Y."/>
            <person name="Maibeche M.T."/>
            <person name="Miller J.R."/>
            <person name="Montagne N."/>
            <person name="Perry T."/>
            <person name="Qu J."/>
            <person name="Song S.V."/>
            <person name="Sutton G.G."/>
            <person name="Vogel H."/>
            <person name="Walenz B.P."/>
            <person name="Xu W."/>
            <person name="Zhang H.J."/>
            <person name="Zou Z."/>
            <person name="Batterham P."/>
            <person name="Edwards O.R."/>
            <person name="Feyereisen R."/>
            <person name="Gibbs R.A."/>
            <person name="Heckel D.G."/>
            <person name="McGrath A."/>
            <person name="Robin C."/>
            <person name="Scherer S.E."/>
            <person name="Worley K.C."/>
            <person name="Wu Y.D."/>
        </authorList>
    </citation>
    <scope>NUCLEOTIDE SEQUENCE [LARGE SCALE GENOMIC DNA]</scope>
    <source>
        <strain evidence="4">Harm_GR_Male_#8</strain>
        <tissue evidence="4">Whole organism</tissue>
    </source>
</reference>